<gene>
    <name evidence="1" type="ORF">FF38_08483</name>
</gene>
<evidence type="ECO:0000313" key="2">
    <source>
        <dbReference type="Proteomes" id="UP000037069"/>
    </source>
</evidence>
<dbReference type="EMBL" id="JRES01000518">
    <property type="protein sequence ID" value="KNC30464.1"/>
    <property type="molecule type" value="Genomic_DNA"/>
</dbReference>
<dbReference type="AlphaFoldDB" id="A0A0L0CG54"/>
<name>A0A0L0CG54_LUCCU</name>
<comment type="caution">
    <text evidence="1">The sequence shown here is derived from an EMBL/GenBank/DDBJ whole genome shotgun (WGS) entry which is preliminary data.</text>
</comment>
<keyword evidence="2" id="KW-1185">Reference proteome</keyword>
<organism evidence="1 2">
    <name type="scientific">Lucilia cuprina</name>
    <name type="common">Green bottle fly</name>
    <name type="synonym">Australian sheep blowfly</name>
    <dbReference type="NCBI Taxonomy" id="7375"/>
    <lineage>
        <taxon>Eukaryota</taxon>
        <taxon>Metazoa</taxon>
        <taxon>Ecdysozoa</taxon>
        <taxon>Arthropoda</taxon>
        <taxon>Hexapoda</taxon>
        <taxon>Insecta</taxon>
        <taxon>Pterygota</taxon>
        <taxon>Neoptera</taxon>
        <taxon>Endopterygota</taxon>
        <taxon>Diptera</taxon>
        <taxon>Brachycera</taxon>
        <taxon>Muscomorpha</taxon>
        <taxon>Oestroidea</taxon>
        <taxon>Calliphoridae</taxon>
        <taxon>Luciliinae</taxon>
        <taxon>Lucilia</taxon>
    </lineage>
</organism>
<protein>
    <submittedName>
        <fullName evidence="1">Uncharacterized protein</fullName>
    </submittedName>
</protein>
<evidence type="ECO:0000313" key="1">
    <source>
        <dbReference type="EMBL" id="KNC30464.1"/>
    </source>
</evidence>
<reference evidence="1 2" key="1">
    <citation type="journal article" date="2015" name="Nat. Commun.">
        <title>Lucilia cuprina genome unlocks parasitic fly biology to underpin future interventions.</title>
        <authorList>
            <person name="Anstead C.A."/>
            <person name="Korhonen P.K."/>
            <person name="Young N.D."/>
            <person name="Hall R.S."/>
            <person name="Jex A.R."/>
            <person name="Murali S.C."/>
            <person name="Hughes D.S."/>
            <person name="Lee S.F."/>
            <person name="Perry T."/>
            <person name="Stroehlein A.J."/>
            <person name="Ansell B.R."/>
            <person name="Breugelmans B."/>
            <person name="Hofmann A."/>
            <person name="Qu J."/>
            <person name="Dugan S."/>
            <person name="Lee S.L."/>
            <person name="Chao H."/>
            <person name="Dinh H."/>
            <person name="Han Y."/>
            <person name="Doddapaneni H.V."/>
            <person name="Worley K.C."/>
            <person name="Muzny D.M."/>
            <person name="Ioannidis P."/>
            <person name="Waterhouse R.M."/>
            <person name="Zdobnov E.M."/>
            <person name="James P.J."/>
            <person name="Bagnall N.H."/>
            <person name="Kotze A.C."/>
            <person name="Gibbs R.A."/>
            <person name="Richards S."/>
            <person name="Batterham P."/>
            <person name="Gasser R.B."/>
        </authorList>
    </citation>
    <scope>NUCLEOTIDE SEQUENCE [LARGE SCALE GENOMIC DNA]</scope>
    <source>
        <strain evidence="1 2">LS</strain>
        <tissue evidence="1">Full body</tissue>
    </source>
</reference>
<dbReference type="Proteomes" id="UP000037069">
    <property type="component" value="Unassembled WGS sequence"/>
</dbReference>
<accession>A0A0L0CG54</accession>
<proteinExistence type="predicted"/>
<sequence>METLHQTSVIKLQFKTFNANIVKAITNPWIKPILSLENKDMTYKMQRSKKHIFYAQDLAH</sequence>